<evidence type="ECO:0000313" key="3">
    <source>
        <dbReference type="Proteomes" id="UP001257234"/>
    </source>
</evidence>
<protein>
    <submittedName>
        <fullName evidence="2">Uncharacterized protein</fullName>
    </submittedName>
</protein>
<evidence type="ECO:0000256" key="1">
    <source>
        <dbReference type="SAM" id="Phobius"/>
    </source>
</evidence>
<dbReference type="RefSeq" id="WP_309562860.1">
    <property type="nucleotide sequence ID" value="NZ_JAVJIU010000007.1"/>
</dbReference>
<name>A0ABU1EUG9_9FLAO</name>
<keyword evidence="1" id="KW-0472">Membrane</keyword>
<proteinExistence type="predicted"/>
<dbReference type="Proteomes" id="UP001257234">
    <property type="component" value="Unassembled WGS sequence"/>
</dbReference>
<keyword evidence="1" id="KW-1133">Transmembrane helix</keyword>
<keyword evidence="1" id="KW-0812">Transmembrane</keyword>
<evidence type="ECO:0000313" key="2">
    <source>
        <dbReference type="EMBL" id="MDR5592030.1"/>
    </source>
</evidence>
<dbReference type="EMBL" id="JAVJIU010000007">
    <property type="protein sequence ID" value="MDR5592030.1"/>
    <property type="molecule type" value="Genomic_DNA"/>
</dbReference>
<accession>A0ABU1EUG9</accession>
<reference evidence="3" key="1">
    <citation type="submission" date="2023-07" db="EMBL/GenBank/DDBJ databases">
        <title>Christiangramia sp. SM2212., a novel bacterium of the family Flavobacteriaceae isolated from the sea sediment.</title>
        <authorList>
            <person name="Wang J."/>
            <person name="Zhang X."/>
        </authorList>
    </citation>
    <scope>NUCLEOTIDE SEQUENCE [LARGE SCALE GENOMIC DNA]</scope>
    <source>
        <strain evidence="3">SM2212</strain>
    </source>
</reference>
<sequence length="66" mass="7393">MNNSQVINTALIVIGGAFLLYTISVDDASPYFKIIGLIIIMLGLYRATNFWVATKDDHENDSEKKE</sequence>
<feature type="transmembrane region" description="Helical" evidence="1">
    <location>
        <begin position="31"/>
        <end position="52"/>
    </location>
</feature>
<organism evidence="2 3">
    <name type="scientific">Christiangramia sediminicola</name>
    <dbReference type="NCBI Taxonomy" id="3073267"/>
    <lineage>
        <taxon>Bacteria</taxon>
        <taxon>Pseudomonadati</taxon>
        <taxon>Bacteroidota</taxon>
        <taxon>Flavobacteriia</taxon>
        <taxon>Flavobacteriales</taxon>
        <taxon>Flavobacteriaceae</taxon>
        <taxon>Christiangramia</taxon>
    </lineage>
</organism>
<feature type="transmembrane region" description="Helical" evidence="1">
    <location>
        <begin position="6"/>
        <end position="24"/>
    </location>
</feature>
<keyword evidence="3" id="KW-1185">Reference proteome</keyword>
<comment type="caution">
    <text evidence="2">The sequence shown here is derived from an EMBL/GenBank/DDBJ whole genome shotgun (WGS) entry which is preliminary data.</text>
</comment>
<gene>
    <name evidence="2" type="ORF">RE431_15410</name>
</gene>